<dbReference type="RefSeq" id="WP_155416494.1">
    <property type="nucleotide sequence ID" value="NZ_CAWQXX010000040.1"/>
</dbReference>
<accession>A0A1G5R136</accession>
<dbReference type="EMBL" id="FMWJ01000012">
    <property type="protein sequence ID" value="SCZ67568.1"/>
    <property type="molecule type" value="Genomic_DNA"/>
</dbReference>
<organism evidence="1 2">
    <name type="scientific">Photorhabdus luminescens</name>
    <name type="common">Xenorhabdus luminescens</name>
    <dbReference type="NCBI Taxonomy" id="29488"/>
    <lineage>
        <taxon>Bacteria</taxon>
        <taxon>Pseudomonadati</taxon>
        <taxon>Pseudomonadota</taxon>
        <taxon>Gammaproteobacteria</taxon>
        <taxon>Enterobacterales</taxon>
        <taxon>Morganellaceae</taxon>
        <taxon>Photorhabdus</taxon>
    </lineage>
</organism>
<evidence type="ECO:0000313" key="1">
    <source>
        <dbReference type="EMBL" id="SCZ67568.1"/>
    </source>
</evidence>
<evidence type="ECO:0000313" key="2">
    <source>
        <dbReference type="Proteomes" id="UP000183223"/>
    </source>
</evidence>
<reference evidence="2" key="1">
    <citation type="submission" date="2016-10" db="EMBL/GenBank/DDBJ databases">
        <authorList>
            <person name="Varghese N."/>
            <person name="Submissions S."/>
        </authorList>
    </citation>
    <scope>NUCLEOTIDE SEQUENCE [LARGE SCALE GENOMIC DNA]</scope>
    <source>
        <strain evidence="2">ATCC 29999</strain>
    </source>
</reference>
<gene>
    <name evidence="1" type="ORF">SAMN02982990_02775</name>
</gene>
<dbReference type="Proteomes" id="UP000183223">
    <property type="component" value="Unassembled WGS sequence"/>
</dbReference>
<protein>
    <submittedName>
        <fullName evidence="1">Uncharacterized protein</fullName>
    </submittedName>
</protein>
<keyword evidence="2" id="KW-1185">Reference proteome</keyword>
<dbReference type="GeneID" id="45658865"/>
<proteinExistence type="predicted"/>
<name>A0A1G5R136_PHOLU</name>
<sequence>MKLQSARDIKQVQHKIYGNYLRQIESGERESMQFMPKSDLGQLQHSTKLKKQFSFA</sequence>
<dbReference type="AlphaFoldDB" id="A0A1G5R136"/>